<keyword evidence="1" id="KW-0560">Oxidoreductase</keyword>
<evidence type="ECO:0000256" key="1">
    <source>
        <dbReference type="ARBA" id="ARBA00023002"/>
    </source>
</evidence>
<proteinExistence type="predicted"/>
<dbReference type="SUPFAM" id="SSF51735">
    <property type="entry name" value="NAD(P)-binding Rossmann-fold domains"/>
    <property type="match status" value="1"/>
</dbReference>
<dbReference type="SMART" id="SM00829">
    <property type="entry name" value="PKS_ER"/>
    <property type="match status" value="1"/>
</dbReference>
<name>A0ABD2PBA5_9CUCU</name>
<gene>
    <name evidence="4" type="ORF">HHI36_002658</name>
</gene>
<dbReference type="InterPro" id="IPR052100">
    <property type="entry name" value="SV-ATPase_mito-regulator"/>
</dbReference>
<dbReference type="GO" id="GO:0016491">
    <property type="term" value="F:oxidoreductase activity"/>
    <property type="evidence" value="ECO:0007669"/>
    <property type="project" value="UniProtKB-KW"/>
</dbReference>
<dbReference type="Pfam" id="PF13602">
    <property type="entry name" value="ADH_zinc_N_2"/>
    <property type="match status" value="1"/>
</dbReference>
<dbReference type="InterPro" id="IPR036291">
    <property type="entry name" value="NAD(P)-bd_dom_sf"/>
</dbReference>
<evidence type="ECO:0000313" key="4">
    <source>
        <dbReference type="EMBL" id="KAL3288208.1"/>
    </source>
</evidence>
<organism evidence="4 5">
    <name type="scientific">Cryptolaemus montrouzieri</name>
    <dbReference type="NCBI Taxonomy" id="559131"/>
    <lineage>
        <taxon>Eukaryota</taxon>
        <taxon>Metazoa</taxon>
        <taxon>Ecdysozoa</taxon>
        <taxon>Arthropoda</taxon>
        <taxon>Hexapoda</taxon>
        <taxon>Insecta</taxon>
        <taxon>Pterygota</taxon>
        <taxon>Neoptera</taxon>
        <taxon>Endopterygota</taxon>
        <taxon>Coleoptera</taxon>
        <taxon>Polyphaga</taxon>
        <taxon>Cucujiformia</taxon>
        <taxon>Coccinelloidea</taxon>
        <taxon>Coccinellidae</taxon>
        <taxon>Scymninae</taxon>
        <taxon>Scymnini</taxon>
        <taxon>Cryptolaemus</taxon>
    </lineage>
</organism>
<accession>A0ABD2PBA5</accession>
<evidence type="ECO:0000256" key="2">
    <source>
        <dbReference type="SAM" id="MobiDB-lite"/>
    </source>
</evidence>
<dbReference type="InterPro" id="IPR020843">
    <property type="entry name" value="ER"/>
</dbReference>
<protein>
    <recommendedName>
        <fullName evidence="3">Enoyl reductase (ER) domain-containing protein</fullName>
    </recommendedName>
</protein>
<dbReference type="Gene3D" id="3.40.50.720">
    <property type="entry name" value="NAD(P)-binding Rossmann-like Domain"/>
    <property type="match status" value="1"/>
</dbReference>
<sequence>MLTSPQKRQCIKYSFTSLDRYSVDKEGNTLDLILSNNIDCMVSLPYCASPVVKEDKYHPSVEFSLVFDSIEPVSVPNHKFPNFHGADYNLINHKTTILAISLDISAIDTPDICNLFADYFKSVYQLKSTSVFCDPSDGTTTFNTLNLTEKEGQAIVQLAKTVDDVTIIGICSKAKHEALKNANSPIDHLLERGNDYPGEVRKIAPDGVDIVLDCLCGEECNKGYNLLKPMGRYILYGSSNVVTGETKSFFSAARSWWQVDKVSPLKLFDENRTISGFNLRHLMYQQGQVKFVQQCIEKVFSLFQEGKIKLLVDSTWALEDVVEAMQKMHDRKNVGKLLLDPSLEPKPKPATPAKGKDKKKQSSEEKKEEEKEKEKEKDKKEEEKKEVKKDDCEEEVLTNGDSAKEESK</sequence>
<evidence type="ECO:0000259" key="3">
    <source>
        <dbReference type="SMART" id="SM00829"/>
    </source>
</evidence>
<feature type="region of interest" description="Disordered" evidence="2">
    <location>
        <begin position="336"/>
        <end position="408"/>
    </location>
</feature>
<dbReference type="PANTHER" id="PTHR44054:SF2">
    <property type="entry name" value="SYNAPTIC VESICLE MEMBRANE PROTEIN VAT-1 HOMOLOG-LIKE"/>
    <property type="match status" value="1"/>
</dbReference>
<comment type="caution">
    <text evidence="4">The sequence shown here is derived from an EMBL/GenBank/DDBJ whole genome shotgun (WGS) entry which is preliminary data.</text>
</comment>
<dbReference type="AlphaFoldDB" id="A0ABD2PBA5"/>
<reference evidence="4 5" key="1">
    <citation type="journal article" date="2021" name="BMC Biol.">
        <title>Horizontally acquired antibacterial genes associated with adaptive radiation of ladybird beetles.</title>
        <authorList>
            <person name="Li H.S."/>
            <person name="Tang X.F."/>
            <person name="Huang Y.H."/>
            <person name="Xu Z.Y."/>
            <person name="Chen M.L."/>
            <person name="Du X.Y."/>
            <person name="Qiu B.Y."/>
            <person name="Chen P.T."/>
            <person name="Zhang W."/>
            <person name="Slipinski A."/>
            <person name="Escalona H.E."/>
            <person name="Waterhouse R.M."/>
            <person name="Zwick A."/>
            <person name="Pang H."/>
        </authorList>
    </citation>
    <scope>NUCLEOTIDE SEQUENCE [LARGE SCALE GENOMIC DNA]</scope>
    <source>
        <strain evidence="4">SYSU2018</strain>
    </source>
</reference>
<feature type="domain" description="Enoyl reductase (ER)" evidence="3">
    <location>
        <begin position="62"/>
        <end position="339"/>
    </location>
</feature>
<dbReference type="PANTHER" id="PTHR44054">
    <property type="entry name" value="SYNAPTIC VESICLE MEMBRANE PROTEIN VAT-1 HOMOLOG-LIKE"/>
    <property type="match status" value="1"/>
</dbReference>
<dbReference type="EMBL" id="JABFTP020000185">
    <property type="protein sequence ID" value="KAL3288208.1"/>
    <property type="molecule type" value="Genomic_DNA"/>
</dbReference>
<keyword evidence="5" id="KW-1185">Reference proteome</keyword>
<dbReference type="Proteomes" id="UP001516400">
    <property type="component" value="Unassembled WGS sequence"/>
</dbReference>
<feature type="compositionally biased region" description="Basic and acidic residues" evidence="2">
    <location>
        <begin position="360"/>
        <end position="391"/>
    </location>
</feature>
<evidence type="ECO:0000313" key="5">
    <source>
        <dbReference type="Proteomes" id="UP001516400"/>
    </source>
</evidence>